<feature type="transmembrane region" description="Helical" evidence="2">
    <location>
        <begin position="30"/>
        <end position="49"/>
    </location>
</feature>
<comment type="caution">
    <text evidence="3">The sequence shown here is derived from an EMBL/GenBank/DDBJ whole genome shotgun (WGS) entry which is preliminary data.</text>
</comment>
<dbReference type="RefSeq" id="WP_235057611.1">
    <property type="nucleotide sequence ID" value="NZ_JAKFHA010000039.1"/>
</dbReference>
<dbReference type="InterPro" id="IPR025445">
    <property type="entry name" value="DUF4191"/>
</dbReference>
<feature type="transmembrane region" description="Helical" evidence="2">
    <location>
        <begin position="55"/>
        <end position="74"/>
    </location>
</feature>
<evidence type="ECO:0000256" key="2">
    <source>
        <dbReference type="SAM" id="Phobius"/>
    </source>
</evidence>
<proteinExistence type="predicted"/>
<keyword evidence="2" id="KW-1133">Transmembrane helix</keyword>
<protein>
    <submittedName>
        <fullName evidence="3">DUF4191 domain-containing protein</fullName>
    </submittedName>
</protein>
<dbReference type="EMBL" id="JAKFHA010000039">
    <property type="protein sequence ID" value="MCF2532837.1"/>
    <property type="molecule type" value="Genomic_DNA"/>
</dbReference>
<dbReference type="AlphaFoldDB" id="A0AA41Q7U3"/>
<keyword evidence="4" id="KW-1185">Reference proteome</keyword>
<gene>
    <name evidence="3" type="ORF">LZ495_37270</name>
</gene>
<feature type="region of interest" description="Disordered" evidence="1">
    <location>
        <begin position="204"/>
        <end position="228"/>
    </location>
</feature>
<dbReference type="Proteomes" id="UP001165378">
    <property type="component" value="Unassembled WGS sequence"/>
</dbReference>
<reference evidence="3" key="1">
    <citation type="submission" date="2022-01" db="EMBL/GenBank/DDBJ databases">
        <title>Genome-Based Taxonomic Classification of the Phylum Actinobacteria.</title>
        <authorList>
            <person name="Gao Y."/>
        </authorList>
    </citation>
    <scope>NUCLEOTIDE SEQUENCE</scope>
    <source>
        <strain evidence="3">KLBMP 8922</strain>
    </source>
</reference>
<keyword evidence="2" id="KW-0472">Membrane</keyword>
<name>A0AA41Q7U3_9ACTN</name>
<sequence>MASKETSEKSGRLKQIRLAYQMTKKSDKKVGLVVAAWGLGIFGVFLAIGFLIDHYIILGILGLLFGLVAAAFVFGRRAEKAVLGDMEGTPGAAAAVLQSLRRGWVITPAVAVTRNQDIVHRAVGQAGIVLVGEGQPSRVANLLAAEKRKMSKIADGVVVTDIIVGDGEGQVPLRKLQGKLVKLPRTMSKAQVATVNDRLRALGGLMDNMPLPKGPMPKGSRMPRGPRR</sequence>
<evidence type="ECO:0000256" key="1">
    <source>
        <dbReference type="SAM" id="MobiDB-lite"/>
    </source>
</evidence>
<evidence type="ECO:0000313" key="3">
    <source>
        <dbReference type="EMBL" id="MCF2532837.1"/>
    </source>
</evidence>
<dbReference type="Pfam" id="PF13829">
    <property type="entry name" value="DUF4191"/>
    <property type="match status" value="1"/>
</dbReference>
<keyword evidence="2" id="KW-0812">Transmembrane</keyword>
<accession>A0AA41Q7U3</accession>
<evidence type="ECO:0000313" key="4">
    <source>
        <dbReference type="Proteomes" id="UP001165378"/>
    </source>
</evidence>
<organism evidence="3 4">
    <name type="scientific">Yinghuangia soli</name>
    <dbReference type="NCBI Taxonomy" id="2908204"/>
    <lineage>
        <taxon>Bacteria</taxon>
        <taxon>Bacillati</taxon>
        <taxon>Actinomycetota</taxon>
        <taxon>Actinomycetes</taxon>
        <taxon>Kitasatosporales</taxon>
        <taxon>Streptomycetaceae</taxon>
        <taxon>Yinghuangia</taxon>
    </lineage>
</organism>